<protein>
    <submittedName>
        <fullName evidence="9">Acyl-CoA dehydrogenase family protein</fullName>
    </submittedName>
</protein>
<evidence type="ECO:0000256" key="4">
    <source>
        <dbReference type="ARBA" id="ARBA00022827"/>
    </source>
</evidence>
<keyword evidence="3 5" id="KW-0285">Flavoprotein</keyword>
<feature type="domain" description="Acyl-CoA dehydrogenase/oxidase N-terminal" evidence="8">
    <location>
        <begin position="8"/>
        <end position="119"/>
    </location>
</feature>
<evidence type="ECO:0000259" key="7">
    <source>
        <dbReference type="Pfam" id="PF02770"/>
    </source>
</evidence>
<dbReference type="Gene3D" id="1.20.140.10">
    <property type="entry name" value="Butyryl-CoA Dehydrogenase, subunit A, domain 3"/>
    <property type="match status" value="1"/>
</dbReference>
<comment type="caution">
    <text evidence="9">The sequence shown here is derived from an EMBL/GenBank/DDBJ whole genome shotgun (WGS) entry which is preliminary data.</text>
</comment>
<accession>A0ABV7VQI4</accession>
<dbReference type="Pfam" id="PF00441">
    <property type="entry name" value="Acyl-CoA_dh_1"/>
    <property type="match status" value="1"/>
</dbReference>
<feature type="domain" description="Acyl-CoA oxidase/dehydrogenase middle" evidence="7">
    <location>
        <begin position="123"/>
        <end position="218"/>
    </location>
</feature>
<dbReference type="PIRSF" id="PIRSF016578">
    <property type="entry name" value="HsaA"/>
    <property type="match status" value="1"/>
</dbReference>
<evidence type="ECO:0000313" key="9">
    <source>
        <dbReference type="EMBL" id="MFC3679788.1"/>
    </source>
</evidence>
<keyword evidence="4 5" id="KW-0274">FAD</keyword>
<evidence type="ECO:0000256" key="2">
    <source>
        <dbReference type="ARBA" id="ARBA00009347"/>
    </source>
</evidence>
<keyword evidence="10" id="KW-1185">Reference proteome</keyword>
<dbReference type="InterPro" id="IPR037069">
    <property type="entry name" value="AcylCoA_DH/ox_N_sf"/>
</dbReference>
<evidence type="ECO:0000259" key="6">
    <source>
        <dbReference type="Pfam" id="PF00441"/>
    </source>
</evidence>
<evidence type="ECO:0000256" key="1">
    <source>
        <dbReference type="ARBA" id="ARBA00001974"/>
    </source>
</evidence>
<evidence type="ECO:0000256" key="5">
    <source>
        <dbReference type="RuleBase" id="RU362125"/>
    </source>
</evidence>
<dbReference type="Pfam" id="PF02771">
    <property type="entry name" value="Acyl-CoA_dh_N"/>
    <property type="match status" value="1"/>
</dbReference>
<evidence type="ECO:0000256" key="3">
    <source>
        <dbReference type="ARBA" id="ARBA00022630"/>
    </source>
</evidence>
<dbReference type="InterPro" id="IPR036250">
    <property type="entry name" value="AcylCo_DH-like_C"/>
</dbReference>
<dbReference type="InterPro" id="IPR046373">
    <property type="entry name" value="Acyl-CoA_Oxase/DH_mid-dom_sf"/>
</dbReference>
<dbReference type="RefSeq" id="WP_376865566.1">
    <property type="nucleotide sequence ID" value="NZ_JBHRYB010000005.1"/>
</dbReference>
<dbReference type="InterPro" id="IPR013786">
    <property type="entry name" value="AcylCoA_DH/ox_N"/>
</dbReference>
<sequence length="378" mass="41968">MIPRSVFTEEHDMFRDAVRKFMQREIQPHHEQWEKDGQISREAWKKAGDAGILCTHLPEQYGGSGVDFRYSAIAIEEQGYIFASGPGFSLHSDIVAPYILHYGNEQQKQTWLPQMASGEVISAIAMTEPGAGSDLAGVRTTAVVEGDHYVLNGSKTFITNGQLADLYIVVAKTDTSAGAKGVSLFLVEADRAGFQKGQNLNKVGMKAQDTSELFFDNVRVPKDNLLGQENKGFIYLMQELPQERLSVALIAAASAQACFDATVDYVKERKAFGKPVAALQNTRFKLAEIQTELQVTQTYVDRCLELHCQGKLSVEDAAACKLWATEAQCRIIDECVQLHGGYGYMWEYPVARAYADARVQRIYAGTSEIMKEIISRTI</sequence>
<keyword evidence="5" id="KW-0560">Oxidoreductase</keyword>
<dbReference type="Pfam" id="PF02770">
    <property type="entry name" value="Acyl-CoA_dh_M"/>
    <property type="match status" value="1"/>
</dbReference>
<dbReference type="Gene3D" id="2.40.110.10">
    <property type="entry name" value="Butyryl-CoA Dehydrogenase, subunit A, domain 2"/>
    <property type="match status" value="1"/>
</dbReference>
<dbReference type="Gene3D" id="1.10.540.10">
    <property type="entry name" value="Acyl-CoA dehydrogenase/oxidase, N-terminal domain"/>
    <property type="match status" value="1"/>
</dbReference>
<proteinExistence type="inferred from homology"/>
<comment type="cofactor">
    <cofactor evidence="1 5">
        <name>FAD</name>
        <dbReference type="ChEBI" id="CHEBI:57692"/>
    </cofactor>
</comment>
<dbReference type="Proteomes" id="UP001595722">
    <property type="component" value="Unassembled WGS sequence"/>
</dbReference>
<dbReference type="SUPFAM" id="SSF47203">
    <property type="entry name" value="Acyl-CoA dehydrogenase C-terminal domain-like"/>
    <property type="match status" value="1"/>
</dbReference>
<dbReference type="PROSITE" id="PS00073">
    <property type="entry name" value="ACYL_COA_DH_2"/>
    <property type="match status" value="1"/>
</dbReference>
<reference evidence="10" key="1">
    <citation type="journal article" date="2019" name="Int. J. Syst. Evol. Microbiol.">
        <title>The Global Catalogue of Microorganisms (GCM) 10K type strain sequencing project: providing services to taxonomists for standard genome sequencing and annotation.</title>
        <authorList>
            <consortium name="The Broad Institute Genomics Platform"/>
            <consortium name="The Broad Institute Genome Sequencing Center for Infectious Disease"/>
            <person name="Wu L."/>
            <person name="Ma J."/>
        </authorList>
    </citation>
    <scope>NUCLEOTIDE SEQUENCE [LARGE SCALE GENOMIC DNA]</scope>
    <source>
        <strain evidence="10">KCTC 42424</strain>
    </source>
</reference>
<dbReference type="PROSITE" id="PS00072">
    <property type="entry name" value="ACYL_COA_DH_1"/>
    <property type="match status" value="1"/>
</dbReference>
<dbReference type="EMBL" id="JBHRYB010000005">
    <property type="protein sequence ID" value="MFC3679788.1"/>
    <property type="molecule type" value="Genomic_DNA"/>
</dbReference>
<comment type="similarity">
    <text evidence="2 5">Belongs to the acyl-CoA dehydrogenase family.</text>
</comment>
<gene>
    <name evidence="9" type="ORF">ACFOMG_06650</name>
</gene>
<dbReference type="InterPro" id="IPR009100">
    <property type="entry name" value="AcylCoA_DH/oxidase_NM_dom_sf"/>
</dbReference>
<dbReference type="PANTHER" id="PTHR43884:SF12">
    <property type="entry name" value="ISOVALERYL-COA DEHYDROGENASE, MITOCHONDRIAL-RELATED"/>
    <property type="match status" value="1"/>
</dbReference>
<organism evidence="9 10">
    <name type="scientific">Bacterioplanoides pacificum</name>
    <dbReference type="NCBI Taxonomy" id="1171596"/>
    <lineage>
        <taxon>Bacteria</taxon>
        <taxon>Pseudomonadati</taxon>
        <taxon>Pseudomonadota</taxon>
        <taxon>Gammaproteobacteria</taxon>
        <taxon>Oceanospirillales</taxon>
        <taxon>Oceanospirillaceae</taxon>
        <taxon>Bacterioplanoides</taxon>
    </lineage>
</organism>
<feature type="domain" description="Acyl-CoA dehydrogenase/oxidase C-terminal" evidence="6">
    <location>
        <begin position="230"/>
        <end position="377"/>
    </location>
</feature>
<dbReference type="PANTHER" id="PTHR43884">
    <property type="entry name" value="ACYL-COA DEHYDROGENASE"/>
    <property type="match status" value="1"/>
</dbReference>
<name>A0ABV7VQI4_9GAMM</name>
<dbReference type="InterPro" id="IPR006091">
    <property type="entry name" value="Acyl-CoA_Oxase/DH_mid-dom"/>
</dbReference>
<evidence type="ECO:0000313" key="10">
    <source>
        <dbReference type="Proteomes" id="UP001595722"/>
    </source>
</evidence>
<dbReference type="InterPro" id="IPR009075">
    <property type="entry name" value="AcylCo_DH/oxidase_C"/>
</dbReference>
<dbReference type="InterPro" id="IPR006089">
    <property type="entry name" value="Acyl-CoA_DH_CS"/>
</dbReference>
<evidence type="ECO:0000259" key="8">
    <source>
        <dbReference type="Pfam" id="PF02771"/>
    </source>
</evidence>
<dbReference type="SUPFAM" id="SSF56645">
    <property type="entry name" value="Acyl-CoA dehydrogenase NM domain-like"/>
    <property type="match status" value="1"/>
</dbReference>